<dbReference type="OrthoDB" id="10654526at2759"/>
<proteinExistence type="predicted"/>
<organism evidence="2 3">
    <name type="scientific">Sphaerobolus stellatus (strain SS14)</name>
    <dbReference type="NCBI Taxonomy" id="990650"/>
    <lineage>
        <taxon>Eukaryota</taxon>
        <taxon>Fungi</taxon>
        <taxon>Dikarya</taxon>
        <taxon>Basidiomycota</taxon>
        <taxon>Agaricomycotina</taxon>
        <taxon>Agaricomycetes</taxon>
        <taxon>Phallomycetidae</taxon>
        <taxon>Geastrales</taxon>
        <taxon>Sphaerobolaceae</taxon>
        <taxon>Sphaerobolus</taxon>
    </lineage>
</organism>
<dbReference type="Proteomes" id="UP000054279">
    <property type="component" value="Unassembled WGS sequence"/>
</dbReference>
<accession>A0A0C9V9M3</accession>
<evidence type="ECO:0000256" key="1">
    <source>
        <dbReference type="SAM" id="MobiDB-lite"/>
    </source>
</evidence>
<sequence length="217" mass="24392">MASIMRRLHLRGLMPDPDDIAVSAYNDNYGMRPLNLNIPFGKLGIGALSSINVRFHVLGGTQTIDSDDSYIALDSESLSQESTLPSSSSSRQTTPPRNFSEEAEIIKCARCPQRLPQNQFPRKQSLERSNTSARAAKKADDANMENNGQPTSIKHKKLAATVTLIEFSKLLEIHRDQAFEFEAFVELPECADPEQPISERANEIKEKIRHACRYRFK</sequence>
<evidence type="ECO:0000313" key="3">
    <source>
        <dbReference type="Proteomes" id="UP000054279"/>
    </source>
</evidence>
<dbReference type="AlphaFoldDB" id="A0A0C9V9M3"/>
<feature type="compositionally biased region" description="Low complexity" evidence="1">
    <location>
        <begin position="76"/>
        <end position="97"/>
    </location>
</feature>
<gene>
    <name evidence="2" type="ORF">M422DRAFT_52189</name>
</gene>
<dbReference type="EMBL" id="KN837205">
    <property type="protein sequence ID" value="KIJ33966.1"/>
    <property type="molecule type" value="Genomic_DNA"/>
</dbReference>
<dbReference type="HOGENOM" id="CLU_1272971_0_0_1"/>
<feature type="compositionally biased region" description="Polar residues" evidence="1">
    <location>
        <begin position="117"/>
        <end position="133"/>
    </location>
</feature>
<protein>
    <submittedName>
        <fullName evidence="2">Uncharacterized protein</fullName>
    </submittedName>
</protein>
<name>A0A0C9V9M3_SPHS4</name>
<reference evidence="2 3" key="1">
    <citation type="submission" date="2014-06" db="EMBL/GenBank/DDBJ databases">
        <title>Evolutionary Origins and Diversification of the Mycorrhizal Mutualists.</title>
        <authorList>
            <consortium name="DOE Joint Genome Institute"/>
            <consortium name="Mycorrhizal Genomics Consortium"/>
            <person name="Kohler A."/>
            <person name="Kuo A."/>
            <person name="Nagy L.G."/>
            <person name="Floudas D."/>
            <person name="Copeland A."/>
            <person name="Barry K.W."/>
            <person name="Cichocki N."/>
            <person name="Veneault-Fourrey C."/>
            <person name="LaButti K."/>
            <person name="Lindquist E.A."/>
            <person name="Lipzen A."/>
            <person name="Lundell T."/>
            <person name="Morin E."/>
            <person name="Murat C."/>
            <person name="Riley R."/>
            <person name="Ohm R."/>
            <person name="Sun H."/>
            <person name="Tunlid A."/>
            <person name="Henrissat B."/>
            <person name="Grigoriev I.V."/>
            <person name="Hibbett D.S."/>
            <person name="Martin F."/>
        </authorList>
    </citation>
    <scope>NUCLEOTIDE SEQUENCE [LARGE SCALE GENOMIC DNA]</scope>
    <source>
        <strain evidence="2 3">SS14</strain>
    </source>
</reference>
<evidence type="ECO:0000313" key="2">
    <source>
        <dbReference type="EMBL" id="KIJ33966.1"/>
    </source>
</evidence>
<feature type="region of interest" description="Disordered" evidence="1">
    <location>
        <begin position="76"/>
        <end position="99"/>
    </location>
</feature>
<keyword evidence="3" id="KW-1185">Reference proteome</keyword>
<feature type="region of interest" description="Disordered" evidence="1">
    <location>
        <begin position="117"/>
        <end position="151"/>
    </location>
</feature>